<gene>
    <name evidence="11" type="primary">apt</name>
    <name evidence="13" type="ORF">GFD22_00285</name>
</gene>
<evidence type="ECO:0000256" key="10">
    <source>
        <dbReference type="ARBA" id="ARBA00022726"/>
    </source>
</evidence>
<evidence type="ECO:0000256" key="11">
    <source>
        <dbReference type="HAMAP-Rule" id="MF_00004"/>
    </source>
</evidence>
<dbReference type="NCBIfam" id="NF002636">
    <property type="entry name" value="PRK02304.1-5"/>
    <property type="match status" value="1"/>
</dbReference>
<evidence type="ECO:0000256" key="3">
    <source>
        <dbReference type="ARBA" id="ARBA00004496"/>
    </source>
</evidence>
<dbReference type="EMBL" id="WHZY01000001">
    <property type="protein sequence ID" value="NEG77446.1"/>
    <property type="molecule type" value="Genomic_DNA"/>
</dbReference>
<comment type="subcellular location">
    <subcellularLocation>
        <location evidence="3 11">Cytoplasm</location>
    </subcellularLocation>
</comment>
<dbReference type="Gene3D" id="3.40.50.2020">
    <property type="match status" value="1"/>
</dbReference>
<evidence type="ECO:0000256" key="6">
    <source>
        <dbReference type="ARBA" id="ARBA00011893"/>
    </source>
</evidence>
<sequence>MSERTDIEIDQLDVLGPEDAAYVVSLIRTIPDFPKPGIHFRDFTPAMTDAKGLRLLLKALELTLPVPADQIDLVAGLEARGFLLGPALAAHLGKGFVPVRKAGKLPPETLKESYALEYGTASIEIETAAVRNGQRVLIVDDLIATGGTAEAGAKLIEAAGGRVAGFSFVMELQGLDGRAALGDVPVSSLTVMPA</sequence>
<evidence type="ECO:0000256" key="7">
    <source>
        <dbReference type="ARBA" id="ARBA00022490"/>
    </source>
</evidence>
<dbReference type="GO" id="GO:0016208">
    <property type="term" value="F:AMP binding"/>
    <property type="evidence" value="ECO:0007669"/>
    <property type="project" value="TreeGrafter"/>
</dbReference>
<dbReference type="FunFam" id="3.40.50.2020:FF:000021">
    <property type="entry name" value="Adenine phosphoribosyltransferase"/>
    <property type="match status" value="1"/>
</dbReference>
<comment type="function">
    <text evidence="2 11">Catalyzes a salvage reaction resulting in the formation of AMP, that is energically less costly than de novo synthesis.</text>
</comment>
<keyword evidence="10 11" id="KW-0660">Purine salvage</keyword>
<comment type="pathway">
    <text evidence="4 11">Purine metabolism; AMP biosynthesis via salvage pathway; AMP from adenine: step 1/1.</text>
</comment>
<keyword evidence="7 11" id="KW-0963">Cytoplasm</keyword>
<comment type="caution">
    <text evidence="13">The sequence shown here is derived from an EMBL/GenBank/DDBJ whole genome shotgun (WGS) entry which is preliminary data.</text>
</comment>
<dbReference type="InterPro" id="IPR000836">
    <property type="entry name" value="PRTase_dom"/>
</dbReference>
<dbReference type="InterPro" id="IPR029057">
    <property type="entry name" value="PRTase-like"/>
</dbReference>
<keyword evidence="9 11" id="KW-0808">Transferase</keyword>
<dbReference type="GO" id="GO:0006168">
    <property type="term" value="P:adenine salvage"/>
    <property type="evidence" value="ECO:0007669"/>
    <property type="project" value="InterPro"/>
</dbReference>
<comment type="similarity">
    <text evidence="5 11">Belongs to the purine/pyrimidine phosphoribosyltransferase family.</text>
</comment>
<dbReference type="Proteomes" id="UP000469763">
    <property type="component" value="Unassembled WGS sequence"/>
</dbReference>
<organism evidence="13 14">
    <name type="scientific">Bifidobacterium avesanii</name>
    <dbReference type="NCBI Taxonomy" id="1798157"/>
    <lineage>
        <taxon>Bacteria</taxon>
        <taxon>Bacillati</taxon>
        <taxon>Actinomycetota</taxon>
        <taxon>Actinomycetes</taxon>
        <taxon>Bifidobacteriales</taxon>
        <taxon>Bifidobacteriaceae</taxon>
        <taxon>Bifidobacterium</taxon>
    </lineage>
</organism>
<evidence type="ECO:0000259" key="12">
    <source>
        <dbReference type="Pfam" id="PF00156"/>
    </source>
</evidence>
<evidence type="ECO:0000256" key="9">
    <source>
        <dbReference type="ARBA" id="ARBA00022679"/>
    </source>
</evidence>
<comment type="catalytic activity">
    <reaction evidence="1 11">
        <text>AMP + diphosphate = 5-phospho-alpha-D-ribose 1-diphosphate + adenine</text>
        <dbReference type="Rhea" id="RHEA:16609"/>
        <dbReference type="ChEBI" id="CHEBI:16708"/>
        <dbReference type="ChEBI" id="CHEBI:33019"/>
        <dbReference type="ChEBI" id="CHEBI:58017"/>
        <dbReference type="ChEBI" id="CHEBI:456215"/>
        <dbReference type="EC" id="2.4.2.7"/>
    </reaction>
</comment>
<dbReference type="SUPFAM" id="SSF53271">
    <property type="entry name" value="PRTase-like"/>
    <property type="match status" value="1"/>
</dbReference>
<dbReference type="OrthoDB" id="9803963at2"/>
<keyword evidence="14" id="KW-1185">Reference proteome</keyword>
<dbReference type="NCBIfam" id="TIGR01090">
    <property type="entry name" value="apt"/>
    <property type="match status" value="1"/>
</dbReference>
<dbReference type="HAMAP" id="MF_00004">
    <property type="entry name" value="Aden_phosphoribosyltr"/>
    <property type="match status" value="1"/>
</dbReference>
<proteinExistence type="inferred from homology"/>
<dbReference type="GO" id="GO:0006166">
    <property type="term" value="P:purine ribonucleoside salvage"/>
    <property type="evidence" value="ECO:0007669"/>
    <property type="project" value="UniProtKB-UniRule"/>
</dbReference>
<dbReference type="GO" id="GO:0002055">
    <property type="term" value="F:adenine binding"/>
    <property type="evidence" value="ECO:0007669"/>
    <property type="project" value="TreeGrafter"/>
</dbReference>
<comment type="subunit">
    <text evidence="11">Homodimer.</text>
</comment>
<dbReference type="RefSeq" id="WP_152349378.1">
    <property type="nucleotide sequence ID" value="NZ_WBSN01000001.1"/>
</dbReference>
<protein>
    <recommendedName>
        <fullName evidence="6 11">Adenine phosphoribosyltransferase</fullName>
        <shortName evidence="11">APRT</shortName>
        <ecNumber evidence="6 11">2.4.2.7</ecNumber>
    </recommendedName>
</protein>
<evidence type="ECO:0000256" key="2">
    <source>
        <dbReference type="ARBA" id="ARBA00003968"/>
    </source>
</evidence>
<dbReference type="EC" id="2.4.2.7" evidence="6 11"/>
<evidence type="ECO:0000313" key="13">
    <source>
        <dbReference type="EMBL" id="NEG77446.1"/>
    </source>
</evidence>
<dbReference type="AlphaFoldDB" id="A0A7K3TEU9"/>
<keyword evidence="8 11" id="KW-0328">Glycosyltransferase</keyword>
<dbReference type="PANTHER" id="PTHR32315:SF3">
    <property type="entry name" value="ADENINE PHOSPHORIBOSYLTRANSFERASE"/>
    <property type="match status" value="1"/>
</dbReference>
<dbReference type="GO" id="GO:0044209">
    <property type="term" value="P:AMP salvage"/>
    <property type="evidence" value="ECO:0007669"/>
    <property type="project" value="UniProtKB-UniRule"/>
</dbReference>
<dbReference type="GO" id="GO:0005737">
    <property type="term" value="C:cytoplasm"/>
    <property type="evidence" value="ECO:0007669"/>
    <property type="project" value="UniProtKB-SubCell"/>
</dbReference>
<reference evidence="13 14" key="1">
    <citation type="submission" date="2019-10" db="EMBL/GenBank/DDBJ databases">
        <title>Bifidobacterium from non-human primates.</title>
        <authorList>
            <person name="Modesto M."/>
        </authorList>
    </citation>
    <scope>NUCLEOTIDE SEQUENCE [LARGE SCALE GENOMIC DNA]</scope>
    <source>
        <strain evidence="13 14">TREC</strain>
    </source>
</reference>
<feature type="domain" description="Phosphoribosyltransferase" evidence="12">
    <location>
        <begin position="70"/>
        <end position="166"/>
    </location>
</feature>
<evidence type="ECO:0000256" key="5">
    <source>
        <dbReference type="ARBA" id="ARBA00008391"/>
    </source>
</evidence>
<dbReference type="PANTHER" id="PTHR32315">
    <property type="entry name" value="ADENINE PHOSPHORIBOSYLTRANSFERASE"/>
    <property type="match status" value="1"/>
</dbReference>
<name>A0A7K3TEU9_9BIFI</name>
<dbReference type="Pfam" id="PF00156">
    <property type="entry name" value="Pribosyltran"/>
    <property type="match status" value="1"/>
</dbReference>
<dbReference type="InterPro" id="IPR050054">
    <property type="entry name" value="UPRTase/APRTase"/>
</dbReference>
<evidence type="ECO:0000256" key="4">
    <source>
        <dbReference type="ARBA" id="ARBA00004659"/>
    </source>
</evidence>
<accession>A0A7K3TEU9</accession>
<evidence type="ECO:0000313" key="14">
    <source>
        <dbReference type="Proteomes" id="UP000469763"/>
    </source>
</evidence>
<evidence type="ECO:0000256" key="8">
    <source>
        <dbReference type="ARBA" id="ARBA00022676"/>
    </source>
</evidence>
<dbReference type="GO" id="GO:0003999">
    <property type="term" value="F:adenine phosphoribosyltransferase activity"/>
    <property type="evidence" value="ECO:0007669"/>
    <property type="project" value="UniProtKB-UniRule"/>
</dbReference>
<dbReference type="InterPro" id="IPR005764">
    <property type="entry name" value="Ade_phspho_trans"/>
</dbReference>
<dbReference type="CDD" id="cd06223">
    <property type="entry name" value="PRTases_typeI"/>
    <property type="match status" value="1"/>
</dbReference>
<evidence type="ECO:0000256" key="1">
    <source>
        <dbReference type="ARBA" id="ARBA00000868"/>
    </source>
</evidence>
<dbReference type="NCBIfam" id="NF002634">
    <property type="entry name" value="PRK02304.1-3"/>
    <property type="match status" value="1"/>
</dbReference>
<dbReference type="UniPathway" id="UPA00588">
    <property type="reaction ID" value="UER00646"/>
</dbReference>